<dbReference type="InterPro" id="IPR047869">
    <property type="entry name" value="YdcJ_bac-like"/>
</dbReference>
<evidence type="ECO:0000313" key="9">
    <source>
        <dbReference type="EMBL" id="TPW28951.1"/>
    </source>
</evidence>
<evidence type="ECO:0000256" key="4">
    <source>
        <dbReference type="ARBA" id="ARBA00023004"/>
    </source>
</evidence>
<evidence type="ECO:0000256" key="7">
    <source>
        <dbReference type="ARBA" id="ARBA00035034"/>
    </source>
</evidence>
<dbReference type="AlphaFoldDB" id="A0A506U777"/>
<evidence type="ECO:0000313" key="10">
    <source>
        <dbReference type="Proteomes" id="UP000320314"/>
    </source>
</evidence>
<comment type="similarity">
    <text evidence="5">Belongs to the 2-oxoadipate dioxygenase/decarboxylase family.</text>
</comment>
<dbReference type="CDD" id="cd16348">
    <property type="entry name" value="VOC_YdcJ_like"/>
    <property type="match status" value="1"/>
</dbReference>
<gene>
    <name evidence="9" type="ORF">FJU11_08175</name>
</gene>
<evidence type="ECO:0000256" key="5">
    <source>
        <dbReference type="ARBA" id="ARBA00035013"/>
    </source>
</evidence>
<dbReference type="SMART" id="SM01150">
    <property type="entry name" value="DUF1338"/>
    <property type="match status" value="1"/>
</dbReference>
<comment type="cofactor">
    <cofactor evidence="1">
        <name>Fe(2+)</name>
        <dbReference type="ChEBI" id="CHEBI:29033"/>
    </cofactor>
</comment>
<dbReference type="Gene3D" id="3.10.180.80">
    <property type="entry name" value="Uncharacterised protein PF07063, DUF1338"/>
    <property type="match status" value="1"/>
</dbReference>
<dbReference type="PANTHER" id="PTHR39479:SF2">
    <property type="entry name" value="2-OXOADIPATE DIOXYGENASE_DECARBOXYLASE"/>
    <property type="match status" value="1"/>
</dbReference>
<evidence type="ECO:0000256" key="2">
    <source>
        <dbReference type="ARBA" id="ARBA00022964"/>
    </source>
</evidence>
<evidence type="ECO:0000256" key="8">
    <source>
        <dbReference type="ARBA" id="ARBA00035045"/>
    </source>
</evidence>
<accession>A0A506U777</accession>
<dbReference type="EC" id="1.13.11.93" evidence="6"/>
<dbReference type="GO" id="GO:0051213">
    <property type="term" value="F:dioxygenase activity"/>
    <property type="evidence" value="ECO:0007669"/>
    <property type="project" value="UniProtKB-KW"/>
</dbReference>
<dbReference type="RefSeq" id="WP_141166553.1">
    <property type="nucleotide sequence ID" value="NZ_VHLH01000013.1"/>
</dbReference>
<reference evidence="9 10" key="1">
    <citation type="submission" date="2019-06" db="EMBL/GenBank/DDBJ databases">
        <authorList>
            <person name="Li M."/>
        </authorList>
    </citation>
    <scope>NUCLEOTIDE SEQUENCE [LARGE SCALE GENOMIC DNA]</scope>
    <source>
        <strain evidence="9 10">BGMRC6574</strain>
    </source>
</reference>
<keyword evidence="10" id="KW-1185">Reference proteome</keyword>
<organism evidence="9 10">
    <name type="scientific">Pararhizobium mangrovi</name>
    <dbReference type="NCBI Taxonomy" id="2590452"/>
    <lineage>
        <taxon>Bacteria</taxon>
        <taxon>Pseudomonadati</taxon>
        <taxon>Pseudomonadota</taxon>
        <taxon>Alphaproteobacteria</taxon>
        <taxon>Hyphomicrobiales</taxon>
        <taxon>Rhizobiaceae</taxon>
        <taxon>Rhizobium/Agrobacterium group</taxon>
        <taxon>Pararhizobium</taxon>
    </lineage>
</organism>
<dbReference type="InterPro" id="IPR009770">
    <property type="entry name" value="HGLS"/>
</dbReference>
<comment type="caution">
    <text evidence="9">The sequence shown here is derived from an EMBL/GenBank/DDBJ whole genome shotgun (WGS) entry which is preliminary data.</text>
</comment>
<evidence type="ECO:0000256" key="1">
    <source>
        <dbReference type="ARBA" id="ARBA00001954"/>
    </source>
</evidence>
<sequence>MSDSRFVSRDTLRAEFSAAMSAMYREEVPAYGTLIELVEDVNAATLDGDPGLADSLAATGSLDRISEERHGAIRLGTGRELAMMRRVFAVMGMVPVGYYDLSVAGVPVHSTAFRALSKTDLDRNPFRVFTSLLRRDLIADEALRAEVDAILAARDIFTEKARELVERAEAQGGLSPGDGTLFVREVLETFRWHDRAVVDAETYERLHRAHRLIADIVSFRGPHINHLTPRTLDIDAVQRLMPERGIVPKAVIEGPPARHCPILLRQTSFKALEEPVALQGPGEESWQTGSHTARFGEIEQRGIALTPKGSALYDSLLAETRARVTPAGDGSNAREYAEILQEVFCAFPDSWDEIRKGGLGYFIYSRTQAGDAAPPSPDEDLESLIAAGLVRADPIVYEDFLPVSAAGIFQSNLGDGPVGILEGGASRATFENELGTGVRDAFAYYGEIESASIERCLRQPALYE</sequence>
<evidence type="ECO:0000256" key="6">
    <source>
        <dbReference type="ARBA" id="ARBA00035023"/>
    </source>
</evidence>
<protein>
    <recommendedName>
        <fullName evidence="7">2-oxoadipate dioxygenase/decarboxylase</fullName>
        <ecNumber evidence="6">1.13.11.93</ecNumber>
    </recommendedName>
    <alternativeName>
        <fullName evidence="8">2-hydroxyglutarate synthase</fullName>
    </alternativeName>
</protein>
<keyword evidence="4" id="KW-0408">Iron</keyword>
<dbReference type="OrthoDB" id="4394119at2"/>
<keyword evidence="2" id="KW-0223">Dioxygenase</keyword>
<dbReference type="EMBL" id="VHLH01000013">
    <property type="protein sequence ID" value="TPW28951.1"/>
    <property type="molecule type" value="Genomic_DNA"/>
</dbReference>
<keyword evidence="3" id="KW-0560">Oxidoreductase</keyword>
<dbReference type="PANTHER" id="PTHR39479">
    <property type="match status" value="1"/>
</dbReference>
<dbReference type="Pfam" id="PF07063">
    <property type="entry name" value="HGLS"/>
    <property type="match status" value="1"/>
</dbReference>
<dbReference type="Proteomes" id="UP000320314">
    <property type="component" value="Unassembled WGS sequence"/>
</dbReference>
<name>A0A506U777_9HYPH</name>
<proteinExistence type="inferred from homology"/>
<evidence type="ECO:0000256" key="3">
    <source>
        <dbReference type="ARBA" id="ARBA00023002"/>
    </source>
</evidence>